<dbReference type="EMBL" id="HACM01001881">
    <property type="protein sequence ID" value="CRZ02323.1"/>
    <property type="molecule type" value="Transcribed_RNA"/>
</dbReference>
<evidence type="ECO:0000256" key="2">
    <source>
        <dbReference type="SAM" id="Phobius"/>
    </source>
</evidence>
<sequence length="323" mass="35821">MGIETAEETSKRMMEGLGLIIMASASITLFILGIKLIDQNIGSISTRNRFMNAIETWKTSYSSTFCSLSSIDIDIGDRSSVQSSLSSGPDRLQTPLLSSVPSYPICIHQYIGPIPNIDRVDILAIYPITIHLNGESIAIGPLSPHRIDGVSPSSSSADCVNGRYSSITGSCTTVGVVKSICVTIDEDPESGRWNVVSGKFGCVNWNRDVVKYDQLPYLSTDSWENGSRSLSEVQFSVRSRYDPMITAMELSDGPSLFGLDDDESRVVGIVFLSVSVLLFMPILYLIVRALVKQHRRRQRRNRIRQQKMENDLCPEPSPDKFFH</sequence>
<keyword evidence="2" id="KW-1133">Transmembrane helix</keyword>
<dbReference type="AlphaFoldDB" id="A0A0H5QK07"/>
<feature type="region of interest" description="Disordered" evidence="1">
    <location>
        <begin position="299"/>
        <end position="323"/>
    </location>
</feature>
<keyword evidence="2" id="KW-0812">Transmembrane</keyword>
<name>A0A0H5QK07_9EUKA</name>
<evidence type="ECO:0008006" key="4">
    <source>
        <dbReference type="Google" id="ProtNLM"/>
    </source>
</evidence>
<evidence type="ECO:0000313" key="3">
    <source>
        <dbReference type="EMBL" id="CRZ02323.1"/>
    </source>
</evidence>
<reference evidence="3" key="1">
    <citation type="submission" date="2015-04" db="EMBL/GenBank/DDBJ databases">
        <title>The genome sequence of the plant pathogenic Rhizarian Plasmodiophora brassicae reveals insights in its biotrophic life cycle and the origin of chitin synthesis.</title>
        <authorList>
            <person name="Schwelm A."/>
            <person name="Fogelqvist J."/>
            <person name="Knaust A."/>
            <person name="Julke S."/>
            <person name="Lilja T."/>
            <person name="Dhandapani V."/>
            <person name="Bonilla-Rosso G."/>
            <person name="Karlsson M."/>
            <person name="Shevchenko A."/>
            <person name="Choi S.R."/>
            <person name="Kim H.G."/>
            <person name="Park J.Y."/>
            <person name="Lim Y.P."/>
            <person name="Ludwig-Muller J."/>
            <person name="Dixelius C."/>
        </authorList>
    </citation>
    <scope>NUCLEOTIDE SEQUENCE</scope>
    <source>
        <tissue evidence="3">Potato root galls</tissue>
    </source>
</reference>
<keyword evidence="2" id="KW-0472">Membrane</keyword>
<accession>A0A0H5QK07</accession>
<feature type="transmembrane region" description="Helical" evidence="2">
    <location>
        <begin position="17"/>
        <end position="37"/>
    </location>
</feature>
<protein>
    <recommendedName>
        <fullName evidence="4">Transmembrane protein</fullName>
    </recommendedName>
</protein>
<organism evidence="3">
    <name type="scientific">Spongospora subterranea</name>
    <dbReference type="NCBI Taxonomy" id="70186"/>
    <lineage>
        <taxon>Eukaryota</taxon>
        <taxon>Sar</taxon>
        <taxon>Rhizaria</taxon>
        <taxon>Endomyxa</taxon>
        <taxon>Phytomyxea</taxon>
        <taxon>Plasmodiophorida</taxon>
        <taxon>Plasmodiophoridae</taxon>
        <taxon>Spongospora</taxon>
    </lineage>
</organism>
<proteinExistence type="predicted"/>
<feature type="transmembrane region" description="Helical" evidence="2">
    <location>
        <begin position="266"/>
        <end position="291"/>
    </location>
</feature>
<evidence type="ECO:0000256" key="1">
    <source>
        <dbReference type="SAM" id="MobiDB-lite"/>
    </source>
</evidence>